<sequence>MRRGDIVTVAAPGAYGKPRPAVVIQGDSLNQADPSSTIVALMTSAPVDAPLLRLTVPANEETGLRTTSQVQVNRILTLPVAKVGQTIGRLNDRQMVELNRLLAVVIGLT</sequence>
<dbReference type="GO" id="GO:0004521">
    <property type="term" value="F:RNA endonuclease activity"/>
    <property type="evidence" value="ECO:0007669"/>
    <property type="project" value="TreeGrafter"/>
</dbReference>
<dbReference type="InterPro" id="IPR003477">
    <property type="entry name" value="PemK-like"/>
</dbReference>
<organism evidence="1 2">
    <name type="scientific">Thioalkalivibrio paradoxus ARh 1</name>
    <dbReference type="NCBI Taxonomy" id="713585"/>
    <lineage>
        <taxon>Bacteria</taxon>
        <taxon>Pseudomonadati</taxon>
        <taxon>Pseudomonadota</taxon>
        <taxon>Gammaproteobacteria</taxon>
        <taxon>Chromatiales</taxon>
        <taxon>Ectothiorhodospiraceae</taxon>
        <taxon>Thioalkalivibrio</taxon>
    </lineage>
</organism>
<dbReference type="RefSeq" id="WP_025367201.1">
    <property type="nucleotide sequence ID" value="NZ_CP007029.1"/>
</dbReference>
<dbReference type="Pfam" id="PF02452">
    <property type="entry name" value="PemK_toxin"/>
    <property type="match status" value="1"/>
</dbReference>
<dbReference type="GO" id="GO:0006402">
    <property type="term" value="P:mRNA catabolic process"/>
    <property type="evidence" value="ECO:0007669"/>
    <property type="project" value="TreeGrafter"/>
</dbReference>
<dbReference type="PANTHER" id="PTHR33988:SF2">
    <property type="entry name" value="ENDORIBONUCLEASE MAZF"/>
    <property type="match status" value="1"/>
</dbReference>
<dbReference type="Proteomes" id="UP000005289">
    <property type="component" value="Chromosome"/>
</dbReference>
<dbReference type="GO" id="GO:0003677">
    <property type="term" value="F:DNA binding"/>
    <property type="evidence" value="ECO:0007669"/>
    <property type="project" value="InterPro"/>
</dbReference>
<dbReference type="Gene3D" id="2.30.30.110">
    <property type="match status" value="1"/>
</dbReference>
<proteinExistence type="predicted"/>
<dbReference type="SUPFAM" id="SSF50118">
    <property type="entry name" value="Cell growth inhibitor/plasmid maintenance toxic component"/>
    <property type="match status" value="1"/>
</dbReference>
<dbReference type="PANTHER" id="PTHR33988">
    <property type="entry name" value="ENDORIBONUCLEASE MAZF-RELATED"/>
    <property type="match status" value="1"/>
</dbReference>
<accession>W0DJ82</accession>
<gene>
    <name evidence="1" type="ORF">THITH_02300</name>
</gene>
<dbReference type="GO" id="GO:0016075">
    <property type="term" value="P:rRNA catabolic process"/>
    <property type="evidence" value="ECO:0007669"/>
    <property type="project" value="TreeGrafter"/>
</dbReference>
<dbReference type="InterPro" id="IPR011067">
    <property type="entry name" value="Plasmid_toxin/cell-grow_inhib"/>
</dbReference>
<evidence type="ECO:0000313" key="1">
    <source>
        <dbReference type="EMBL" id="AHE97292.1"/>
    </source>
</evidence>
<reference evidence="1 2" key="1">
    <citation type="submission" date="2013-12" db="EMBL/GenBank/DDBJ databases">
        <authorList>
            <consortium name="DOE Joint Genome Institute"/>
            <person name="Muyzer G."/>
            <person name="Huntemann M."/>
            <person name="Han J."/>
            <person name="Chen A."/>
            <person name="Kyrpides N."/>
            <person name="Mavromatis K."/>
            <person name="Markowitz V."/>
            <person name="Palaniappan K."/>
            <person name="Ivanova N."/>
            <person name="Schaumberg A."/>
            <person name="Pati A."/>
            <person name="Liolios K."/>
            <person name="Nordberg H.P."/>
            <person name="Cantor M.N."/>
            <person name="Hua S.X."/>
            <person name="Woyke T."/>
        </authorList>
    </citation>
    <scope>NUCLEOTIDE SEQUENCE [LARGE SCALE GENOMIC DNA]</scope>
    <source>
        <strain evidence="1 2">ARh 1</strain>
    </source>
</reference>
<dbReference type="KEGG" id="tti:THITH_02300"/>
<dbReference type="AlphaFoldDB" id="W0DJ82"/>
<evidence type="ECO:0000313" key="2">
    <source>
        <dbReference type="Proteomes" id="UP000005289"/>
    </source>
</evidence>
<dbReference type="HOGENOM" id="CLU_121823_3_2_6"/>
<dbReference type="OrthoDB" id="6064990at2"/>
<dbReference type="EMBL" id="CP007029">
    <property type="protein sequence ID" value="AHE97292.1"/>
    <property type="molecule type" value="Genomic_DNA"/>
</dbReference>
<dbReference type="STRING" id="713585.THITH_02300"/>
<protein>
    <submittedName>
        <fullName evidence="1">Growth inhibitor PemK</fullName>
    </submittedName>
</protein>
<keyword evidence="2" id="KW-1185">Reference proteome</keyword>
<name>W0DJ82_9GAMM</name>